<evidence type="ECO:0000313" key="1">
    <source>
        <dbReference type="EMBL" id="CAG8435526.1"/>
    </source>
</evidence>
<dbReference type="Proteomes" id="UP000789860">
    <property type="component" value="Unassembled WGS sequence"/>
</dbReference>
<reference evidence="1" key="1">
    <citation type="submission" date="2021-06" db="EMBL/GenBank/DDBJ databases">
        <authorList>
            <person name="Kallberg Y."/>
            <person name="Tangrot J."/>
            <person name="Rosling A."/>
        </authorList>
    </citation>
    <scope>NUCLEOTIDE SEQUENCE</scope>
    <source>
        <strain evidence="1">AU212A</strain>
    </source>
</reference>
<dbReference type="EMBL" id="CAJVPM010000080">
    <property type="protein sequence ID" value="CAG8435526.1"/>
    <property type="molecule type" value="Genomic_DNA"/>
</dbReference>
<gene>
    <name evidence="1" type="ORF">SCALOS_LOCUS199</name>
</gene>
<protein>
    <submittedName>
        <fullName evidence="1">9861_t:CDS:1</fullName>
    </submittedName>
</protein>
<name>A0ACA9JVK7_9GLOM</name>
<comment type="caution">
    <text evidence="1">The sequence shown here is derived from an EMBL/GenBank/DDBJ whole genome shotgun (WGS) entry which is preliminary data.</text>
</comment>
<accession>A0ACA9JVK7</accession>
<evidence type="ECO:0000313" key="2">
    <source>
        <dbReference type="Proteomes" id="UP000789860"/>
    </source>
</evidence>
<sequence>MEPIIIDSDDSYTDSSNNYESNANYDSTEDYEHIYEGSERETPVIDLSEQTLYSPFDDYEVITTQTIKVNHDNTNSDYDNNSSLINLITENLRVGEIRYSALPIEYPPTSEQGIAIVFNIESWESYDAFFDNMQYQRGRPSSRGNTKVWYTFLDCDVHKYYSTCQGIKRCEFACDKIQNTSHFDVNMDTDLYQEENAALDNQKSKEMQTYTKYLAIVGLTCSFNNNNCKGNFVVQKCKKHDNQASESWFVGCSRWWDKNGSGSHFFHKLKNNIDIDLLKRLFNATSHERVDKIFEELKASNESNINEWISFYNTLWVKASLNPLFSFMDSEIWFKAPDNTNVADASHANINHDGKALSLENAILKVKNYDERHFITCNIQNIYGVSKSGRNHSVLTLRKSQKTKRHINKPTKAPKKLKVDVDSTNNLEIQEKQLILKERELELEERKVRLEREKLEIIKLKKELGTE</sequence>
<proteinExistence type="predicted"/>
<keyword evidence="2" id="KW-1185">Reference proteome</keyword>
<organism evidence="1 2">
    <name type="scientific">Scutellospora calospora</name>
    <dbReference type="NCBI Taxonomy" id="85575"/>
    <lineage>
        <taxon>Eukaryota</taxon>
        <taxon>Fungi</taxon>
        <taxon>Fungi incertae sedis</taxon>
        <taxon>Mucoromycota</taxon>
        <taxon>Glomeromycotina</taxon>
        <taxon>Glomeromycetes</taxon>
        <taxon>Diversisporales</taxon>
        <taxon>Gigasporaceae</taxon>
        <taxon>Scutellospora</taxon>
    </lineage>
</organism>